<protein>
    <submittedName>
        <fullName evidence="2">Uncharacterized protein</fullName>
    </submittedName>
</protein>
<dbReference type="KEGG" id="age:AA314_07133"/>
<reference evidence="2 3" key="1">
    <citation type="submission" date="2015-05" db="EMBL/GenBank/DDBJ databases">
        <title>Genome assembly of Archangium gephyra DSM 2261.</title>
        <authorList>
            <person name="Sharma G."/>
            <person name="Subramanian S."/>
        </authorList>
    </citation>
    <scope>NUCLEOTIDE SEQUENCE [LARGE SCALE GENOMIC DNA]</scope>
    <source>
        <strain evidence="2 3">DSM 2261</strain>
    </source>
</reference>
<sequence length="259" mass="27650">MIVERGVADTQLLGERGEHVPRSLQPAFRHAGERPLHAGLHRALGGNIQLPARLGEEEERLARVEWIRPALDDAPLLQALHDTGERAGMDMEYLREPTRGDAGVLPHEPHHQPLRARESHGGLHGLGGGAQSLVHGPQQAQELQALVQRGQLVLVRGGGGAGRVELLQRSHGKLGAGSANRGVIGDSSGEVLHGASGTAPMSKACAAPASQDGRVRQGLRDWQSACPSVAKCRCQCTSRRGREGCEKLTPCYRPVACRT</sequence>
<dbReference type="AlphaFoldDB" id="A0AAC8TGT2"/>
<dbReference type="Proteomes" id="UP000035579">
    <property type="component" value="Chromosome"/>
</dbReference>
<feature type="compositionally biased region" description="Basic and acidic residues" evidence="1">
    <location>
        <begin position="107"/>
        <end position="121"/>
    </location>
</feature>
<dbReference type="EMBL" id="CP011509">
    <property type="protein sequence ID" value="AKJ05507.1"/>
    <property type="molecule type" value="Genomic_DNA"/>
</dbReference>
<evidence type="ECO:0000256" key="1">
    <source>
        <dbReference type="SAM" id="MobiDB-lite"/>
    </source>
</evidence>
<evidence type="ECO:0000313" key="3">
    <source>
        <dbReference type="Proteomes" id="UP000035579"/>
    </source>
</evidence>
<accession>A0AAC8TGT2</accession>
<gene>
    <name evidence="2" type="ORF">AA314_07133</name>
</gene>
<proteinExistence type="predicted"/>
<name>A0AAC8TGT2_9BACT</name>
<feature type="region of interest" description="Disordered" evidence="1">
    <location>
        <begin position="101"/>
        <end position="133"/>
    </location>
</feature>
<organism evidence="2 3">
    <name type="scientific">Archangium gephyra</name>
    <dbReference type="NCBI Taxonomy" id="48"/>
    <lineage>
        <taxon>Bacteria</taxon>
        <taxon>Pseudomonadati</taxon>
        <taxon>Myxococcota</taxon>
        <taxon>Myxococcia</taxon>
        <taxon>Myxococcales</taxon>
        <taxon>Cystobacterineae</taxon>
        <taxon>Archangiaceae</taxon>
        <taxon>Archangium</taxon>
    </lineage>
</organism>
<evidence type="ECO:0000313" key="2">
    <source>
        <dbReference type="EMBL" id="AKJ05507.1"/>
    </source>
</evidence>